<protein>
    <submittedName>
        <fullName evidence="2">Uncharacterized protein</fullName>
    </submittedName>
</protein>
<reference evidence="2 3" key="1">
    <citation type="journal article" date="2022" name="G3 (Bethesda)">
        <title>Whole-genome sequence and methylome profiling of the almond [Prunus dulcis (Mill.) D.A. Webb] cultivar 'Nonpareil'.</title>
        <authorList>
            <person name="D'Amico-Willman K.M."/>
            <person name="Ouma W.Z."/>
            <person name="Meulia T."/>
            <person name="Sideli G.M."/>
            <person name="Gradziel T.M."/>
            <person name="Fresnedo-Ramirez J."/>
        </authorList>
    </citation>
    <scope>NUCLEOTIDE SEQUENCE [LARGE SCALE GENOMIC DNA]</scope>
    <source>
        <strain evidence="2">Clone GOH B32 T37-40</strain>
    </source>
</reference>
<evidence type="ECO:0000313" key="2">
    <source>
        <dbReference type="EMBL" id="KAI5332992.1"/>
    </source>
</evidence>
<feature type="region of interest" description="Disordered" evidence="1">
    <location>
        <begin position="30"/>
        <end position="54"/>
    </location>
</feature>
<keyword evidence="3" id="KW-1185">Reference proteome</keyword>
<organism evidence="2 3">
    <name type="scientific">Prunus dulcis</name>
    <name type="common">Almond</name>
    <name type="synonym">Amygdalus dulcis</name>
    <dbReference type="NCBI Taxonomy" id="3755"/>
    <lineage>
        <taxon>Eukaryota</taxon>
        <taxon>Viridiplantae</taxon>
        <taxon>Streptophyta</taxon>
        <taxon>Embryophyta</taxon>
        <taxon>Tracheophyta</taxon>
        <taxon>Spermatophyta</taxon>
        <taxon>Magnoliopsida</taxon>
        <taxon>eudicotyledons</taxon>
        <taxon>Gunneridae</taxon>
        <taxon>Pentapetalae</taxon>
        <taxon>rosids</taxon>
        <taxon>fabids</taxon>
        <taxon>Rosales</taxon>
        <taxon>Rosaceae</taxon>
        <taxon>Amygdaloideae</taxon>
        <taxon>Amygdaleae</taxon>
        <taxon>Prunus</taxon>
    </lineage>
</organism>
<evidence type="ECO:0000256" key="1">
    <source>
        <dbReference type="SAM" id="MobiDB-lite"/>
    </source>
</evidence>
<dbReference type="EMBL" id="JAJFAZ020000004">
    <property type="protein sequence ID" value="KAI5332992.1"/>
    <property type="molecule type" value="Genomic_DNA"/>
</dbReference>
<sequence>MSEPKTQNLAKPPTRCQSLVQLTKSFQGLRRPTLPKDPRAEEFLPSLPLPSGKGRVRIEGRVTKNTKSSLPKAQPFLPKYLNEAQLAQSWPPLPNGNGHVHGPPTKPSSPHLGSRKFKRPSLLAKSPNFGHHGPSLLLYAKPTNA</sequence>
<evidence type="ECO:0000313" key="3">
    <source>
        <dbReference type="Proteomes" id="UP001054821"/>
    </source>
</evidence>
<dbReference type="AlphaFoldDB" id="A0AAD4Z472"/>
<feature type="region of interest" description="Disordered" evidence="1">
    <location>
        <begin position="88"/>
        <end position="145"/>
    </location>
</feature>
<gene>
    <name evidence="2" type="ORF">L3X38_023121</name>
</gene>
<accession>A0AAD4Z472</accession>
<comment type="caution">
    <text evidence="2">The sequence shown here is derived from an EMBL/GenBank/DDBJ whole genome shotgun (WGS) entry which is preliminary data.</text>
</comment>
<name>A0AAD4Z472_PRUDU</name>
<dbReference type="Proteomes" id="UP001054821">
    <property type="component" value="Chromosome 4"/>
</dbReference>
<proteinExistence type="predicted"/>